<comment type="caution">
    <text evidence="1">The sequence shown here is derived from an EMBL/GenBank/DDBJ whole genome shotgun (WGS) entry which is preliminary data.</text>
</comment>
<sequence>MSGEGRFKGFYYLFVSYLIDVSQPAPSGQLVIESLLLDLLFSDFQ</sequence>
<organism evidence="1 2">
    <name type="scientific">Mariniradius saccharolyticus AK6</name>
    <dbReference type="NCBI Taxonomy" id="1239962"/>
    <lineage>
        <taxon>Bacteria</taxon>
        <taxon>Pseudomonadati</taxon>
        <taxon>Bacteroidota</taxon>
        <taxon>Cytophagia</taxon>
        <taxon>Cytophagales</taxon>
        <taxon>Cyclobacteriaceae</taxon>
        <taxon>Mariniradius</taxon>
    </lineage>
</organism>
<dbReference type="STRING" id="1239962.C943_04407"/>
<dbReference type="EMBL" id="AMZY02000009">
    <property type="protein sequence ID" value="EMS33529.1"/>
    <property type="molecule type" value="Genomic_DNA"/>
</dbReference>
<protein>
    <submittedName>
        <fullName evidence="1">Uncharacterized protein</fullName>
    </submittedName>
</protein>
<name>M7XF85_9BACT</name>
<dbReference type="AlphaFoldDB" id="M7XF85"/>
<dbReference type="InParanoid" id="M7XF85"/>
<keyword evidence="2" id="KW-1185">Reference proteome</keyword>
<evidence type="ECO:0000313" key="2">
    <source>
        <dbReference type="Proteomes" id="UP000010953"/>
    </source>
</evidence>
<dbReference type="Proteomes" id="UP000010953">
    <property type="component" value="Unassembled WGS sequence"/>
</dbReference>
<accession>M7XF85</accession>
<proteinExistence type="predicted"/>
<evidence type="ECO:0000313" key="1">
    <source>
        <dbReference type="EMBL" id="EMS33529.1"/>
    </source>
</evidence>
<reference evidence="1" key="1">
    <citation type="submission" date="2013-01" db="EMBL/GenBank/DDBJ databases">
        <title>Genome assembly of Mariniradius saccharolyticus AK6.</title>
        <authorList>
            <person name="Vaidya B."/>
            <person name="Khatri I."/>
            <person name="Tanuku N.R.S."/>
            <person name="Subramanian S."/>
            <person name="Pinnaka A."/>
        </authorList>
    </citation>
    <scope>NUCLEOTIDE SEQUENCE [LARGE SCALE GENOMIC DNA]</scope>
    <source>
        <strain evidence="1">AK6</strain>
    </source>
</reference>
<gene>
    <name evidence="1" type="ORF">C943_04407</name>
</gene>